<dbReference type="Pfam" id="PF01494">
    <property type="entry name" value="FAD_binding_3"/>
    <property type="match status" value="1"/>
</dbReference>
<protein>
    <submittedName>
        <fullName evidence="4">FAD-binding monooxygenase</fullName>
    </submittedName>
</protein>
<dbReference type="GO" id="GO:0016709">
    <property type="term" value="F:oxidoreductase activity, acting on paired donors, with incorporation or reduction of molecular oxygen, NAD(P)H as one donor, and incorporation of one atom of oxygen"/>
    <property type="evidence" value="ECO:0007669"/>
    <property type="project" value="UniProtKB-ARBA"/>
</dbReference>
<dbReference type="Gene3D" id="3.40.30.120">
    <property type="match status" value="1"/>
</dbReference>
<keyword evidence="2" id="KW-0274">FAD</keyword>
<dbReference type="AlphaFoldDB" id="A0A552WSM8"/>
<evidence type="ECO:0000313" key="5">
    <source>
        <dbReference type="Proteomes" id="UP000318693"/>
    </source>
</evidence>
<dbReference type="RefSeq" id="WP_143418100.1">
    <property type="nucleotide sequence ID" value="NZ_VJXR01000019.1"/>
</dbReference>
<dbReference type="SUPFAM" id="SSF51905">
    <property type="entry name" value="FAD/NAD(P)-binding domain"/>
    <property type="match status" value="1"/>
</dbReference>
<evidence type="ECO:0000256" key="1">
    <source>
        <dbReference type="ARBA" id="ARBA00022630"/>
    </source>
</evidence>
<evidence type="ECO:0000259" key="3">
    <source>
        <dbReference type="Pfam" id="PF01494"/>
    </source>
</evidence>
<dbReference type="Gene3D" id="3.50.50.60">
    <property type="entry name" value="FAD/NAD(P)-binding domain"/>
    <property type="match status" value="1"/>
</dbReference>
<dbReference type="Proteomes" id="UP000318693">
    <property type="component" value="Unassembled WGS sequence"/>
</dbReference>
<dbReference type="InterPro" id="IPR050641">
    <property type="entry name" value="RIFMO-like"/>
</dbReference>
<keyword evidence="5" id="KW-1185">Reference proteome</keyword>
<keyword evidence="1" id="KW-0285">Flavoprotein</keyword>
<feature type="domain" description="FAD-binding" evidence="3">
    <location>
        <begin position="5"/>
        <end position="374"/>
    </location>
</feature>
<dbReference type="Pfam" id="PF21274">
    <property type="entry name" value="Rng_hyd_C"/>
    <property type="match status" value="1"/>
</dbReference>
<dbReference type="InterPro" id="IPR002938">
    <property type="entry name" value="FAD-bd"/>
</dbReference>
<keyword evidence="4" id="KW-0560">Oxidoreductase</keyword>
<reference evidence="4 5" key="1">
    <citation type="submission" date="2019-07" db="EMBL/GenBank/DDBJ databases">
        <title>Georgenia wutianyii sp. nov. and Georgenia *** sp. nov. isolated from plateau pika (Ochotona curzoniae) in the Qinghai-Tibet plateau of China.</title>
        <authorList>
            <person name="Tian Z."/>
        </authorList>
    </citation>
    <scope>NUCLEOTIDE SEQUENCE [LARGE SCALE GENOMIC DNA]</scope>
    <source>
        <strain evidence="4 5">Z446</strain>
    </source>
</reference>
<accession>A0A552WSM8</accession>
<dbReference type="PRINTS" id="PR00420">
    <property type="entry name" value="RNGMNOXGNASE"/>
</dbReference>
<proteinExistence type="predicted"/>
<dbReference type="EMBL" id="VJXR01000019">
    <property type="protein sequence ID" value="TRW45685.1"/>
    <property type="molecule type" value="Genomic_DNA"/>
</dbReference>
<dbReference type="PANTHER" id="PTHR43004">
    <property type="entry name" value="TRK SYSTEM POTASSIUM UPTAKE PROTEIN"/>
    <property type="match status" value="1"/>
</dbReference>
<dbReference type="InterPro" id="IPR036188">
    <property type="entry name" value="FAD/NAD-bd_sf"/>
</dbReference>
<organism evidence="4 5">
    <name type="scientific">Georgenia yuyongxinii</name>
    <dbReference type="NCBI Taxonomy" id="2589797"/>
    <lineage>
        <taxon>Bacteria</taxon>
        <taxon>Bacillati</taxon>
        <taxon>Actinomycetota</taxon>
        <taxon>Actinomycetes</taxon>
        <taxon>Micrococcales</taxon>
        <taxon>Bogoriellaceae</taxon>
        <taxon>Georgenia</taxon>
    </lineage>
</organism>
<dbReference type="GO" id="GO:0071949">
    <property type="term" value="F:FAD binding"/>
    <property type="evidence" value="ECO:0007669"/>
    <property type="project" value="InterPro"/>
</dbReference>
<sequence>MEKLDTQVLIVGGGGAGLTAAMLLADLGVDAITINKAPGTSILPKAHVLQQRSMEVYRRLGLADDIYERGTPPENMAYTGWYAGLVGDDPVYGREIAKMESWGAGYTDPEYVAASPCRQTNLPQIRLEPVLLDRARARAAASIRFNHELLRFEQDDAGVTSTIRDGDTGEEYTVRSRYLFGADGGRTVGDAVGIEMQGQRNILYSVSVHMSADLSQHIGDPSVLIHWMWPAHTGLLTLLIPMGPTRWGPDSEEWVFHENYAADDRRIWDDAEMVKDMKHAIGLPDLDATIHKITRWSFEALVAERFRAGNVFLLGDAAHRHGPTGGLGLNTAIQDAENLCWKVAAVLGGQANDALLDTYEAERQPVAARNVRRSTENAMNHMNIGAALGVAPTQSEAENLASLRRVWSEDPADDEYRARVRAAIQAQTMEFREHNVEYGYRYDAAVLPDGTPEPEPLDEVHLYEPDTRPGAPLPHAWLEDHRGNRVAVQDLAGVGQYLLLAGEDGGAWVDAARQVAAESGVEIVAHTIGHVSGDYLDARLTWLRHRGHGPSGAVLVRPDRVVAWRTQELATDPTAELRTVFEQLHQRQPAPARA</sequence>
<keyword evidence="4" id="KW-0503">Monooxygenase</keyword>
<dbReference type="PANTHER" id="PTHR43004:SF8">
    <property type="entry name" value="FAD-BINDING DOMAIN-CONTAINING PROTEIN-RELATED"/>
    <property type="match status" value="1"/>
</dbReference>
<evidence type="ECO:0000313" key="4">
    <source>
        <dbReference type="EMBL" id="TRW45685.1"/>
    </source>
</evidence>
<evidence type="ECO:0000256" key="2">
    <source>
        <dbReference type="ARBA" id="ARBA00022827"/>
    </source>
</evidence>
<dbReference type="Gene3D" id="3.30.9.10">
    <property type="entry name" value="D-Amino Acid Oxidase, subunit A, domain 2"/>
    <property type="match status" value="1"/>
</dbReference>
<name>A0A552WSM8_9MICO</name>
<comment type="caution">
    <text evidence="4">The sequence shown here is derived from an EMBL/GenBank/DDBJ whole genome shotgun (WGS) entry which is preliminary data.</text>
</comment>
<gene>
    <name evidence="4" type="ORF">FJ693_08495</name>
</gene>